<name>A0A3M0FU78_9FLAO</name>
<keyword evidence="14" id="KW-1185">Reference proteome</keyword>
<keyword evidence="10" id="KW-0739">Sodium transport</keyword>
<dbReference type="PANTHER" id="PTHR42985">
    <property type="entry name" value="SODIUM-COUPLED MONOCARBOXYLATE TRANSPORTER"/>
    <property type="match status" value="1"/>
</dbReference>
<sequence>MQLIDWIVLGATLVFIVLYGVYKTQGSKNVEDYIRGGNTSKWWTVGLSVMATQASAITFLSTTGQGFYSGMGFVQFYFGLPIAMVIICMVFIPIYHRLKVYTAYEYLESRFDLKTRTLAATLFLIQRSLAAGITIYAPAIILSAVLGWNLTMLNIIIGIVVIVYTVSGGTKAVSTTQKQQMAVIFLGMFIAFYIILDKLPDDISFTNALSIAGAADKMQLLDFSFDFNNRYTVWSGLIGGTFLMLSYFGTDQSQVQRYLSGKNVREMQMGLLFNGALKIPMQFFILLVGVMVFVFYQFNSAPLHFNPAAEEAVLSSSYSAEYQTVQKELSKVQNLQKYAALGYIDNPDNDSYIENGETKSYVTTYQQEDRRLREKAKEIIARASPEVENNDKDYVFIHFILNNLPNGLIGLLLAVILSAAMSSTASELNALGSTTAIDLYKRNVRGDKDEDHYVKATKGFTLMWGILAIVVACTASLFENLIQLVNIIGSIFYGNILGIFLLAFFVKYVRSNAVFIAALITQAIVLAGYFGDWMPYLWLNLFGCAVVMGIAILLETGMRGNDKKPQLT</sequence>
<dbReference type="AlphaFoldDB" id="A0A3M0FU78"/>
<feature type="transmembrane region" description="Helical" evidence="12">
    <location>
        <begin position="117"/>
        <end position="141"/>
    </location>
</feature>
<dbReference type="Pfam" id="PF00474">
    <property type="entry name" value="SSF"/>
    <property type="match status" value="2"/>
</dbReference>
<keyword evidence="6 12" id="KW-1133">Transmembrane helix</keyword>
<feature type="transmembrane region" description="Helical" evidence="12">
    <location>
        <begin position="513"/>
        <end position="530"/>
    </location>
</feature>
<organism evidence="13 14">
    <name type="scientific">Dokdonia sinensis</name>
    <dbReference type="NCBI Taxonomy" id="2479847"/>
    <lineage>
        <taxon>Bacteria</taxon>
        <taxon>Pseudomonadati</taxon>
        <taxon>Bacteroidota</taxon>
        <taxon>Flavobacteriia</taxon>
        <taxon>Flavobacteriales</taxon>
        <taxon>Flavobacteriaceae</taxon>
        <taxon>Dokdonia</taxon>
    </lineage>
</organism>
<dbReference type="Gene3D" id="1.20.1730.10">
    <property type="entry name" value="Sodium/glucose cotransporter"/>
    <property type="match status" value="1"/>
</dbReference>
<dbReference type="OrthoDB" id="9803597at2"/>
<dbReference type="GO" id="GO:0005886">
    <property type="term" value="C:plasma membrane"/>
    <property type="evidence" value="ECO:0007669"/>
    <property type="project" value="UniProtKB-SubCell"/>
</dbReference>
<dbReference type="CDD" id="cd11494">
    <property type="entry name" value="SLC5sbd_NIS-like_u2"/>
    <property type="match status" value="1"/>
</dbReference>
<dbReference type="InterPro" id="IPR001734">
    <property type="entry name" value="Na/solute_symporter"/>
</dbReference>
<evidence type="ECO:0000256" key="10">
    <source>
        <dbReference type="ARBA" id="ARBA00023201"/>
    </source>
</evidence>
<keyword evidence="5 12" id="KW-0812">Transmembrane</keyword>
<evidence type="ECO:0000256" key="2">
    <source>
        <dbReference type="ARBA" id="ARBA00006434"/>
    </source>
</evidence>
<dbReference type="InterPro" id="IPR038377">
    <property type="entry name" value="Na/Glc_symporter_sf"/>
</dbReference>
<feature type="transmembrane region" description="Helical" evidence="12">
    <location>
        <begin position="179"/>
        <end position="196"/>
    </location>
</feature>
<dbReference type="Proteomes" id="UP000281985">
    <property type="component" value="Unassembled WGS sequence"/>
</dbReference>
<protein>
    <submittedName>
        <fullName evidence="13">Sodium:solute symporter</fullName>
    </submittedName>
</protein>
<feature type="transmembrane region" description="Helical" evidence="12">
    <location>
        <begin position="484"/>
        <end position="506"/>
    </location>
</feature>
<keyword evidence="7" id="KW-0915">Sodium</keyword>
<dbReference type="EMBL" id="REFV01000020">
    <property type="protein sequence ID" value="RMB56211.1"/>
    <property type="molecule type" value="Genomic_DNA"/>
</dbReference>
<dbReference type="GO" id="GO:0006814">
    <property type="term" value="P:sodium ion transport"/>
    <property type="evidence" value="ECO:0007669"/>
    <property type="project" value="UniProtKB-KW"/>
</dbReference>
<feature type="transmembrane region" description="Helical" evidence="12">
    <location>
        <begin position="395"/>
        <end position="417"/>
    </location>
</feature>
<keyword evidence="8" id="KW-0406">Ion transport</keyword>
<reference evidence="13 14" key="1">
    <citation type="submission" date="2018-10" db="EMBL/GenBank/DDBJ databases">
        <title>Dokdonia luteus sp. nov., isolated from sea water.</title>
        <authorList>
            <person name="Zhou L.Y."/>
            <person name="Du Z.J."/>
        </authorList>
    </citation>
    <scope>NUCLEOTIDE SEQUENCE [LARGE SCALE GENOMIC DNA]</scope>
    <source>
        <strain evidence="13 14">SH27</strain>
    </source>
</reference>
<evidence type="ECO:0000256" key="3">
    <source>
        <dbReference type="ARBA" id="ARBA00022448"/>
    </source>
</evidence>
<feature type="transmembrane region" description="Helical" evidence="12">
    <location>
        <begin position="42"/>
        <end position="62"/>
    </location>
</feature>
<evidence type="ECO:0000256" key="6">
    <source>
        <dbReference type="ARBA" id="ARBA00022989"/>
    </source>
</evidence>
<feature type="transmembrane region" description="Helical" evidence="12">
    <location>
        <begin position="271"/>
        <end position="296"/>
    </location>
</feature>
<evidence type="ECO:0000256" key="9">
    <source>
        <dbReference type="ARBA" id="ARBA00023136"/>
    </source>
</evidence>
<comment type="similarity">
    <text evidence="2 11">Belongs to the sodium:solute symporter (SSF) (TC 2.A.21) family.</text>
</comment>
<evidence type="ECO:0000313" key="13">
    <source>
        <dbReference type="EMBL" id="RMB56211.1"/>
    </source>
</evidence>
<gene>
    <name evidence="13" type="ORF">EAX61_15250</name>
</gene>
<dbReference type="GO" id="GO:0015293">
    <property type="term" value="F:symporter activity"/>
    <property type="evidence" value="ECO:0007669"/>
    <property type="project" value="TreeGrafter"/>
</dbReference>
<dbReference type="InterPro" id="IPR051163">
    <property type="entry name" value="Sodium:Solute_Symporter_SSF"/>
</dbReference>
<evidence type="ECO:0000313" key="14">
    <source>
        <dbReference type="Proteomes" id="UP000281985"/>
    </source>
</evidence>
<feature type="transmembrane region" description="Helical" evidence="12">
    <location>
        <begin position="74"/>
        <end position="96"/>
    </location>
</feature>
<feature type="transmembrane region" description="Helical" evidence="12">
    <location>
        <begin position="6"/>
        <end position="22"/>
    </location>
</feature>
<keyword evidence="3" id="KW-0813">Transport</keyword>
<keyword evidence="4" id="KW-1003">Cell membrane</keyword>
<feature type="transmembrane region" description="Helical" evidence="12">
    <location>
        <begin position="536"/>
        <end position="554"/>
    </location>
</feature>
<comment type="caution">
    <text evidence="13">The sequence shown here is derived from an EMBL/GenBank/DDBJ whole genome shotgun (WGS) entry which is preliminary data.</text>
</comment>
<dbReference type="PROSITE" id="PS50283">
    <property type="entry name" value="NA_SOLUT_SYMP_3"/>
    <property type="match status" value="1"/>
</dbReference>
<evidence type="ECO:0000256" key="1">
    <source>
        <dbReference type="ARBA" id="ARBA00004651"/>
    </source>
</evidence>
<dbReference type="RefSeq" id="WP_121918576.1">
    <property type="nucleotide sequence ID" value="NZ_REFV01000020.1"/>
</dbReference>
<feature type="transmembrane region" description="Helical" evidence="12">
    <location>
        <begin position="231"/>
        <end position="250"/>
    </location>
</feature>
<proteinExistence type="inferred from homology"/>
<accession>A0A3M0FU78</accession>
<keyword evidence="9 12" id="KW-0472">Membrane</keyword>
<evidence type="ECO:0000256" key="5">
    <source>
        <dbReference type="ARBA" id="ARBA00022692"/>
    </source>
</evidence>
<feature type="transmembrane region" description="Helical" evidence="12">
    <location>
        <begin position="460"/>
        <end position="478"/>
    </location>
</feature>
<evidence type="ECO:0000256" key="7">
    <source>
        <dbReference type="ARBA" id="ARBA00023053"/>
    </source>
</evidence>
<evidence type="ECO:0000256" key="8">
    <source>
        <dbReference type="ARBA" id="ARBA00023065"/>
    </source>
</evidence>
<dbReference type="PANTHER" id="PTHR42985:SF40">
    <property type="entry name" value="LD47995P-RELATED"/>
    <property type="match status" value="1"/>
</dbReference>
<evidence type="ECO:0000256" key="11">
    <source>
        <dbReference type="RuleBase" id="RU362091"/>
    </source>
</evidence>
<evidence type="ECO:0000256" key="4">
    <source>
        <dbReference type="ARBA" id="ARBA00022475"/>
    </source>
</evidence>
<feature type="transmembrane region" description="Helical" evidence="12">
    <location>
        <begin position="147"/>
        <end position="167"/>
    </location>
</feature>
<evidence type="ECO:0000256" key="12">
    <source>
        <dbReference type="SAM" id="Phobius"/>
    </source>
</evidence>
<comment type="subcellular location">
    <subcellularLocation>
        <location evidence="1">Cell membrane</location>
        <topology evidence="1">Multi-pass membrane protein</topology>
    </subcellularLocation>
</comment>